<protein>
    <recommendedName>
        <fullName evidence="2">Metallo-beta-lactamase domain-containing protein</fullName>
    </recommendedName>
</protein>
<sequence>QLERLDDMARPKKMALIHVNRTLRKNRNDILKKYKQRRWIMPEPGDVIEL</sequence>
<dbReference type="AlphaFoldDB" id="A0A382QKF4"/>
<evidence type="ECO:0008006" key="2">
    <source>
        <dbReference type="Google" id="ProtNLM"/>
    </source>
</evidence>
<feature type="non-terminal residue" evidence="1">
    <location>
        <position position="1"/>
    </location>
</feature>
<gene>
    <name evidence="1" type="ORF">METZ01_LOCUS337625</name>
</gene>
<proteinExistence type="predicted"/>
<name>A0A382QKF4_9ZZZZ</name>
<evidence type="ECO:0000313" key="1">
    <source>
        <dbReference type="EMBL" id="SVC84771.1"/>
    </source>
</evidence>
<reference evidence="1" key="1">
    <citation type="submission" date="2018-05" db="EMBL/GenBank/DDBJ databases">
        <authorList>
            <person name="Lanie J.A."/>
            <person name="Ng W.-L."/>
            <person name="Kazmierczak K.M."/>
            <person name="Andrzejewski T.M."/>
            <person name="Davidsen T.M."/>
            <person name="Wayne K.J."/>
            <person name="Tettelin H."/>
            <person name="Glass J.I."/>
            <person name="Rusch D."/>
            <person name="Podicherti R."/>
            <person name="Tsui H.-C.T."/>
            <person name="Winkler M.E."/>
        </authorList>
    </citation>
    <scope>NUCLEOTIDE SEQUENCE</scope>
</reference>
<accession>A0A382QKF4</accession>
<dbReference type="EMBL" id="UINC01114457">
    <property type="protein sequence ID" value="SVC84771.1"/>
    <property type="molecule type" value="Genomic_DNA"/>
</dbReference>
<organism evidence="1">
    <name type="scientific">marine metagenome</name>
    <dbReference type="NCBI Taxonomy" id="408172"/>
    <lineage>
        <taxon>unclassified sequences</taxon>
        <taxon>metagenomes</taxon>
        <taxon>ecological metagenomes</taxon>
    </lineage>
</organism>